<dbReference type="EMBL" id="QAPG01000024">
    <property type="protein sequence ID" value="TDZ37292.1"/>
    <property type="molecule type" value="Genomic_DNA"/>
</dbReference>
<dbReference type="Proteomes" id="UP000295083">
    <property type="component" value="Unassembled WGS sequence"/>
</dbReference>
<protein>
    <submittedName>
        <fullName evidence="1">Transcriptional regulator sdnM</fullName>
    </submittedName>
</protein>
<dbReference type="AlphaFoldDB" id="A0A4R8QEU5"/>
<sequence>MLGFLLGQRQAPQRVPTDQVVPAGFFDDTIIFRTFVMYTLFVFDDVLDVAKLRDSLARVVSRPGWRKMGAHLRSNALGELEHHIPQSFTEDRPAIGFDHQDWSGVDAKDHPVASRIPHPPEDGKPAIVGNPDDLTDLYLGPNVPKCADDYLYSDRPELGLRVVSFKSSTIVVIHWIHLAFDAMAKHNLLNAWKLMLEGREDEIPRPLPPDSYVLESVGKTPTEPHKLANIHLSIPGLVAWGLRNIYNLALTSKEIRMLCIPEEFLSKLRNQALEELATKTKESGDEGTPFLSEGDVLLAWMTRLAIVAIQQAYEWRRALKDTIPADRPFLGNCVGFLTALVPAKEIFEKPLGYLASQIRKAIIEQGTTEQVEAYASLVRMDPKNKAPSLFGETSMYLMMYTNWTRAGMFETDLSAAAVKPRNMPLRPTYVQNVQGPYNFNDGLTIAGKDSKGNYWISGYRAKGLWGMMEKELAERNEA</sequence>
<dbReference type="InterPro" id="IPR023213">
    <property type="entry name" value="CAT-like_dom_sf"/>
</dbReference>
<proteinExistence type="predicted"/>
<organism evidence="1 2">
    <name type="scientific">Colletotrichum spinosum</name>
    <dbReference type="NCBI Taxonomy" id="1347390"/>
    <lineage>
        <taxon>Eukaryota</taxon>
        <taxon>Fungi</taxon>
        <taxon>Dikarya</taxon>
        <taxon>Ascomycota</taxon>
        <taxon>Pezizomycotina</taxon>
        <taxon>Sordariomycetes</taxon>
        <taxon>Hypocreomycetidae</taxon>
        <taxon>Glomerellales</taxon>
        <taxon>Glomerellaceae</taxon>
        <taxon>Colletotrichum</taxon>
        <taxon>Colletotrichum orbiculare species complex</taxon>
    </lineage>
</organism>
<evidence type="ECO:0000313" key="2">
    <source>
        <dbReference type="Proteomes" id="UP000295083"/>
    </source>
</evidence>
<dbReference type="PANTHER" id="PTHR31642">
    <property type="entry name" value="TRICHOTHECENE 3-O-ACETYLTRANSFERASE"/>
    <property type="match status" value="1"/>
</dbReference>
<dbReference type="GO" id="GO:0016747">
    <property type="term" value="F:acyltransferase activity, transferring groups other than amino-acyl groups"/>
    <property type="evidence" value="ECO:0007669"/>
    <property type="project" value="TreeGrafter"/>
</dbReference>
<dbReference type="InterPro" id="IPR050317">
    <property type="entry name" value="Plant_Fungal_Acyltransferase"/>
</dbReference>
<dbReference type="PANTHER" id="PTHR31642:SF294">
    <property type="entry name" value="ACETYLTRANSFERASE MATC1"/>
    <property type="match status" value="1"/>
</dbReference>
<dbReference type="Gene3D" id="3.30.559.10">
    <property type="entry name" value="Chloramphenicol acetyltransferase-like domain"/>
    <property type="match status" value="2"/>
</dbReference>
<evidence type="ECO:0000313" key="1">
    <source>
        <dbReference type="EMBL" id="TDZ37292.1"/>
    </source>
</evidence>
<accession>A0A4R8QEU5</accession>
<name>A0A4R8QEU5_9PEZI</name>
<reference evidence="1 2" key="1">
    <citation type="submission" date="2018-11" db="EMBL/GenBank/DDBJ databases">
        <title>Genome sequence and assembly of Colletotrichum spinosum.</title>
        <authorList>
            <person name="Gan P."/>
            <person name="Shirasu K."/>
        </authorList>
    </citation>
    <scope>NUCLEOTIDE SEQUENCE [LARGE SCALE GENOMIC DNA]</scope>
    <source>
        <strain evidence="1 2">CBS 515.97</strain>
    </source>
</reference>
<keyword evidence="2" id="KW-1185">Reference proteome</keyword>
<comment type="caution">
    <text evidence="1">The sequence shown here is derived from an EMBL/GenBank/DDBJ whole genome shotgun (WGS) entry which is preliminary data.</text>
</comment>
<gene>
    <name evidence="1" type="primary">sdnM-0</name>
    <name evidence="1" type="ORF">C8035_v006993</name>
</gene>